<evidence type="ECO:0000256" key="6">
    <source>
        <dbReference type="ARBA" id="ARBA00023136"/>
    </source>
</evidence>
<evidence type="ECO:0000256" key="1">
    <source>
        <dbReference type="ARBA" id="ARBA00004374"/>
    </source>
</evidence>
<evidence type="ECO:0000256" key="8">
    <source>
        <dbReference type="SAM" id="MobiDB-lite"/>
    </source>
</evidence>
<feature type="compositionally biased region" description="Basic and acidic residues" evidence="8">
    <location>
        <begin position="41"/>
        <end position="50"/>
    </location>
</feature>
<reference evidence="12" key="1">
    <citation type="journal article" date="2015" name="Nat. Plants">
        <title>Genome expansion of Arabis alpina linked with retrotransposition and reduced symmetric DNA methylation.</title>
        <authorList>
            <person name="Willing E.M."/>
            <person name="Rawat V."/>
            <person name="Mandakova T."/>
            <person name="Maumus F."/>
            <person name="James G.V."/>
            <person name="Nordstroem K.J."/>
            <person name="Becker C."/>
            <person name="Warthmann N."/>
            <person name="Chica C."/>
            <person name="Szarzynska B."/>
            <person name="Zytnicki M."/>
            <person name="Albani M.C."/>
            <person name="Kiefer C."/>
            <person name="Bergonzi S."/>
            <person name="Castaings L."/>
            <person name="Mateos J.L."/>
            <person name="Berns M.C."/>
            <person name="Bujdoso N."/>
            <person name="Piofczyk T."/>
            <person name="de Lorenzo L."/>
            <person name="Barrero-Sicilia C."/>
            <person name="Mateos I."/>
            <person name="Piednoel M."/>
            <person name="Hagmann J."/>
            <person name="Chen-Min-Tao R."/>
            <person name="Iglesias-Fernandez R."/>
            <person name="Schuster S.C."/>
            <person name="Alonso-Blanco C."/>
            <person name="Roudier F."/>
            <person name="Carbonero P."/>
            <person name="Paz-Ares J."/>
            <person name="Davis S.J."/>
            <person name="Pecinka A."/>
            <person name="Quesneville H."/>
            <person name="Colot V."/>
            <person name="Lysak M.A."/>
            <person name="Weigel D."/>
            <person name="Coupland G."/>
            <person name="Schneeberger K."/>
        </authorList>
    </citation>
    <scope>NUCLEOTIDE SEQUENCE [LARGE SCALE GENOMIC DNA]</scope>
    <source>
        <strain evidence="12">cv. Pajares</strain>
    </source>
</reference>
<dbReference type="OMA" id="SGIWRQI"/>
<dbReference type="FunFam" id="2.40.160.50:FF:000005">
    <property type="entry name" value="Outer membrane OMP85 family protein"/>
    <property type="match status" value="1"/>
</dbReference>
<accession>A0A087H8N9</accession>
<keyword evidence="5" id="KW-1002">Plastid outer membrane</keyword>
<keyword evidence="3" id="KW-1134">Transmembrane beta strand</keyword>
<dbReference type="PANTHER" id="PTHR12815">
    <property type="entry name" value="SORTING AND ASSEMBLY MACHINERY SAMM50 PROTEIN FAMILY MEMBER"/>
    <property type="match status" value="1"/>
</dbReference>
<dbReference type="GO" id="GO:0005741">
    <property type="term" value="C:mitochondrial outer membrane"/>
    <property type="evidence" value="ECO:0007669"/>
    <property type="project" value="UniProtKB-SubCell"/>
</dbReference>
<evidence type="ECO:0000256" key="5">
    <source>
        <dbReference type="ARBA" id="ARBA00022805"/>
    </source>
</evidence>
<evidence type="ECO:0000256" key="7">
    <source>
        <dbReference type="ARBA" id="ARBA00024013"/>
    </source>
</evidence>
<evidence type="ECO:0000256" key="3">
    <source>
        <dbReference type="ARBA" id="ARBA00022452"/>
    </source>
</evidence>
<feature type="region of interest" description="Disordered" evidence="8">
    <location>
        <begin position="1"/>
        <end position="50"/>
    </location>
</feature>
<feature type="domain" description="POTRA" evidence="10">
    <location>
        <begin position="69"/>
        <end position="146"/>
    </location>
</feature>
<dbReference type="Gramene" id="KFK38491">
    <property type="protein sequence ID" value="KFK38491"/>
    <property type="gene ID" value="AALP_AA3G120000"/>
</dbReference>
<evidence type="ECO:0000259" key="9">
    <source>
        <dbReference type="Pfam" id="PF01103"/>
    </source>
</evidence>
<keyword evidence="4" id="KW-0812">Transmembrane</keyword>
<dbReference type="Gene3D" id="2.40.160.50">
    <property type="entry name" value="membrane protein fhac: a member of the omp85/tpsb transporter family"/>
    <property type="match status" value="1"/>
</dbReference>
<evidence type="ECO:0000313" key="11">
    <source>
        <dbReference type="EMBL" id="KFK38491.1"/>
    </source>
</evidence>
<dbReference type="GO" id="GO:0009707">
    <property type="term" value="C:chloroplast outer membrane"/>
    <property type="evidence" value="ECO:0007669"/>
    <property type="project" value="UniProtKB-SubCell"/>
</dbReference>
<dbReference type="EMBL" id="CM002871">
    <property type="protein sequence ID" value="KFK38491.1"/>
    <property type="molecule type" value="Genomic_DNA"/>
</dbReference>
<sequence length="512" mass="56138">MANPADNLDPNPPTREESEDEELNGDEEQEEEEDDDTESESQSREDRSNVDRINADSLFLRMQAAPVPVRVHDVIVRGNNKTKDYIIDAEVDAVREATTLQEILQASRVANSNLRALDIFDSVNITLDSGPPELPGTTNVVVEVVECKSRPTGLIGAYTRAQASSSSIEASVKSKNIFGYGDIWDGSVVYGGDHSTEFGLGMYLPRFMGLTSPFTSRLYLSNQDWLKFSSYKERCLGLSLGLLSTKYHEVVYTTAWRSLIDPSQSASKSIRRQLGHSLFSALKYTFKVDQRDSSLRPTSGYAFTSTSQIGGLVPDSRSLRFLKQEIDLRYAVPFGFGHAALNFGVSGGVTFPWGSGYQNRPSSVPERFFLGGISSPVCALGGPSALWGFKSRGVGPNEPKSKGDDERDFVGGDAAVTAFGDLSFDLPVSWLRERGIHGHVFGCAGNVAKLSENEFRNFTGPKFLETCRTSVGAGIVLPTSLFRVELNYCHILKKQEHDQARSGFSVTFSPPS</sequence>
<dbReference type="PANTHER" id="PTHR12815:SF18">
    <property type="entry name" value="SORTING AND ASSEMBLY MACHINERY COMPONENT 50 HOMOLOG"/>
    <property type="match status" value="1"/>
</dbReference>
<feature type="compositionally biased region" description="Acidic residues" evidence="8">
    <location>
        <begin position="17"/>
        <end position="39"/>
    </location>
</feature>
<evidence type="ECO:0000313" key="12">
    <source>
        <dbReference type="Proteomes" id="UP000029120"/>
    </source>
</evidence>
<evidence type="ECO:0008006" key="13">
    <source>
        <dbReference type="Google" id="ProtNLM"/>
    </source>
</evidence>
<keyword evidence="6" id="KW-0472">Membrane</keyword>
<proteinExistence type="inferred from homology"/>
<dbReference type="Gene3D" id="3.10.20.310">
    <property type="entry name" value="membrane protein fhac"/>
    <property type="match status" value="1"/>
</dbReference>
<gene>
    <name evidence="11" type="ordered locus">AALP_Aa3g120000</name>
</gene>
<dbReference type="OrthoDB" id="1724197at2759"/>
<feature type="domain" description="Bacterial surface antigen (D15)" evidence="9">
    <location>
        <begin position="176"/>
        <end position="507"/>
    </location>
</feature>
<name>A0A087H8N9_ARAAL</name>
<dbReference type="AlphaFoldDB" id="A0A087H8N9"/>
<dbReference type="Proteomes" id="UP000029120">
    <property type="component" value="Chromosome 3"/>
</dbReference>
<dbReference type="InterPro" id="IPR000184">
    <property type="entry name" value="Bac_surfAg_D15"/>
</dbReference>
<organism evidence="11 12">
    <name type="scientific">Arabis alpina</name>
    <name type="common">Alpine rock-cress</name>
    <dbReference type="NCBI Taxonomy" id="50452"/>
    <lineage>
        <taxon>Eukaryota</taxon>
        <taxon>Viridiplantae</taxon>
        <taxon>Streptophyta</taxon>
        <taxon>Embryophyta</taxon>
        <taxon>Tracheophyta</taxon>
        <taxon>Spermatophyta</taxon>
        <taxon>Magnoliopsida</taxon>
        <taxon>eudicotyledons</taxon>
        <taxon>Gunneridae</taxon>
        <taxon>Pentapetalae</taxon>
        <taxon>rosids</taxon>
        <taxon>malvids</taxon>
        <taxon>Brassicales</taxon>
        <taxon>Brassicaceae</taxon>
        <taxon>Arabideae</taxon>
        <taxon>Arabis</taxon>
    </lineage>
</organism>
<dbReference type="Pfam" id="PF01103">
    <property type="entry name" value="Omp85"/>
    <property type="match status" value="1"/>
</dbReference>
<protein>
    <recommendedName>
        <fullName evidence="13">Bacterial surface antigen (D15) domain-containing protein</fullName>
    </recommendedName>
</protein>
<dbReference type="eggNOG" id="KOG2602">
    <property type="taxonomic scope" value="Eukaryota"/>
</dbReference>
<dbReference type="FunFam" id="3.10.20.310:FF:000016">
    <property type="entry name" value="Outer membrane OMP85 family protein"/>
    <property type="match status" value="1"/>
</dbReference>
<dbReference type="InterPro" id="IPR010827">
    <property type="entry name" value="BamA/TamA_POTRA"/>
</dbReference>
<evidence type="ECO:0000259" key="10">
    <source>
        <dbReference type="Pfam" id="PF07244"/>
    </source>
</evidence>
<keyword evidence="12" id="KW-1185">Reference proteome</keyword>
<comment type="similarity">
    <text evidence="2">Belongs to the SAM50/omp85 family.</text>
</comment>
<evidence type="ECO:0000256" key="4">
    <source>
        <dbReference type="ARBA" id="ARBA00022692"/>
    </source>
</evidence>
<evidence type="ECO:0000256" key="2">
    <source>
        <dbReference type="ARBA" id="ARBA00010913"/>
    </source>
</evidence>
<keyword evidence="5" id="KW-0934">Plastid</keyword>
<dbReference type="Pfam" id="PF07244">
    <property type="entry name" value="POTRA"/>
    <property type="match status" value="1"/>
</dbReference>
<comment type="subcellular location">
    <subcellularLocation>
        <location evidence="1">Mitochondrion outer membrane</location>
        <topology evidence="1">Multi-pass membrane protein</topology>
    </subcellularLocation>
    <subcellularLocation>
        <location evidence="7">Plastid</location>
        <location evidence="7">Chloroplast outer membrane</location>
    </subcellularLocation>
</comment>
<dbReference type="InterPro" id="IPR039910">
    <property type="entry name" value="D15-like"/>
</dbReference>